<keyword evidence="4" id="KW-1185">Reference proteome</keyword>
<dbReference type="SUPFAM" id="SSF54495">
    <property type="entry name" value="UBC-like"/>
    <property type="match status" value="1"/>
</dbReference>
<evidence type="ECO:0000256" key="1">
    <source>
        <dbReference type="SAM" id="MobiDB-lite"/>
    </source>
</evidence>
<dbReference type="InterPro" id="IPR016135">
    <property type="entry name" value="UBQ-conjugating_enzyme/RWD"/>
</dbReference>
<evidence type="ECO:0000313" key="4">
    <source>
        <dbReference type="Proteomes" id="UP000295192"/>
    </source>
</evidence>
<dbReference type="Gene3D" id="3.10.110.10">
    <property type="entry name" value="Ubiquitin Conjugating Enzyme"/>
    <property type="match status" value="1"/>
</dbReference>
<dbReference type="OrthoDB" id="9978460at2759"/>
<organism evidence="3 4">
    <name type="scientific">Drosophila navojoa</name>
    <name type="common">Fruit fly</name>
    <dbReference type="NCBI Taxonomy" id="7232"/>
    <lineage>
        <taxon>Eukaryota</taxon>
        <taxon>Metazoa</taxon>
        <taxon>Ecdysozoa</taxon>
        <taxon>Arthropoda</taxon>
        <taxon>Hexapoda</taxon>
        <taxon>Insecta</taxon>
        <taxon>Pterygota</taxon>
        <taxon>Neoptera</taxon>
        <taxon>Endopterygota</taxon>
        <taxon>Diptera</taxon>
        <taxon>Brachycera</taxon>
        <taxon>Muscomorpha</taxon>
        <taxon>Ephydroidea</taxon>
        <taxon>Drosophilidae</taxon>
        <taxon>Drosophila</taxon>
    </lineage>
</organism>
<comment type="caution">
    <text evidence="3">The sequence shown here is derived from an EMBL/GenBank/DDBJ whole genome shotgun (WGS) entry which is preliminary data.</text>
</comment>
<dbReference type="EMBL" id="LSRL02000001">
    <property type="protein sequence ID" value="TDG53192.1"/>
    <property type="molecule type" value="Genomic_DNA"/>
</dbReference>
<protein>
    <recommendedName>
        <fullName evidence="2">UBC core domain-containing protein</fullName>
    </recommendedName>
</protein>
<proteinExistence type="predicted"/>
<feature type="compositionally biased region" description="Basic and acidic residues" evidence="1">
    <location>
        <begin position="8"/>
        <end position="19"/>
    </location>
</feature>
<reference evidence="3 4" key="1">
    <citation type="journal article" date="2019" name="J. Hered.">
        <title>An Improved Genome Assembly for Drosophila navojoa, the Basal Species in the mojavensis Cluster.</title>
        <authorList>
            <person name="Vanderlinde T."/>
            <person name="Dupim E.G."/>
            <person name="Nazario-Yepiz N.O."/>
            <person name="Carvalho A.B."/>
        </authorList>
    </citation>
    <scope>NUCLEOTIDE SEQUENCE [LARGE SCALE GENOMIC DNA]</scope>
    <source>
        <strain evidence="3">Navoj_Jal97</strain>
        <tissue evidence="3">Whole organism</tissue>
    </source>
</reference>
<dbReference type="InterPro" id="IPR000608">
    <property type="entry name" value="UBC"/>
</dbReference>
<dbReference type="PROSITE" id="PS50127">
    <property type="entry name" value="UBC_2"/>
    <property type="match status" value="1"/>
</dbReference>
<dbReference type="Pfam" id="PF00179">
    <property type="entry name" value="UQ_con"/>
    <property type="match status" value="1"/>
</dbReference>
<feature type="domain" description="UBC core" evidence="2">
    <location>
        <begin position="75"/>
        <end position="216"/>
    </location>
</feature>
<dbReference type="SMART" id="SM00212">
    <property type="entry name" value="UBCc"/>
    <property type="match status" value="1"/>
</dbReference>
<dbReference type="KEGG" id="dnv:108650110"/>
<dbReference type="PANTHER" id="PTHR24068">
    <property type="entry name" value="UBIQUITIN-CONJUGATING ENZYME E2"/>
    <property type="match status" value="1"/>
</dbReference>
<evidence type="ECO:0000313" key="3">
    <source>
        <dbReference type="EMBL" id="TDG53192.1"/>
    </source>
</evidence>
<feature type="region of interest" description="Disordered" evidence="1">
    <location>
        <begin position="1"/>
        <end position="24"/>
    </location>
</feature>
<accession>A0A484C008</accession>
<evidence type="ECO:0000259" key="2">
    <source>
        <dbReference type="PROSITE" id="PS50127"/>
    </source>
</evidence>
<name>A0A484C008_DRONA</name>
<sequence>MINQRAQTIEDARQGERDGGSVQCNRDGDARAIGMLMPAEQFRFDDEETNSDSDVSDVELGCRMYVYPRYPTCRLREHRIQRELLGIWQTRLEGCHVDVLEDNLYEWGASLSGPVNTPYEGGTFHMLISFPPGYPFVPPILKFITKIYHCNVHNSLVCPKKWTPVATVAKLMVSILSMMVTPDPEDPLNPAIAQLYINHRSEHDKIARAWTRRFAME</sequence>
<dbReference type="Proteomes" id="UP000295192">
    <property type="component" value="Unassembled WGS sequence"/>
</dbReference>
<gene>
    <name evidence="3" type="ORF">AWZ03_000007</name>
</gene>
<dbReference type="AlphaFoldDB" id="A0A484C008"/>
<dbReference type="STRING" id="7232.A0A484C008"/>